<evidence type="ECO:0000313" key="2">
    <source>
        <dbReference type="Proteomes" id="UP001550210"/>
    </source>
</evidence>
<protein>
    <recommendedName>
        <fullName evidence="3">5-methylcytosine-specific restriction protein A</fullName>
    </recommendedName>
</protein>
<dbReference type="EMBL" id="JBEXPZ010000045">
    <property type="protein sequence ID" value="MET9848899.1"/>
    <property type="molecule type" value="Genomic_DNA"/>
</dbReference>
<comment type="caution">
    <text evidence="1">The sequence shown here is derived from an EMBL/GenBank/DDBJ whole genome shotgun (WGS) entry which is preliminary data.</text>
</comment>
<evidence type="ECO:0000313" key="1">
    <source>
        <dbReference type="EMBL" id="MET9848899.1"/>
    </source>
</evidence>
<evidence type="ECO:0008006" key="3">
    <source>
        <dbReference type="Google" id="ProtNLM"/>
    </source>
</evidence>
<sequence>MTTVEKCGAETYAGEPCKNDRGYCPFHSGPRCPGVTEKGRPCKLPPSSYVTGQPYCERHREPTEEEAAMARRREEVMARVRAMARIPR</sequence>
<keyword evidence="2" id="KW-1185">Reference proteome</keyword>
<name>A0ABV2V8B4_9ACTN</name>
<proteinExistence type="predicted"/>
<dbReference type="RefSeq" id="WP_355401074.1">
    <property type="nucleotide sequence ID" value="NZ_JBEXPZ010000045.1"/>
</dbReference>
<organism evidence="1 2">
    <name type="scientific">Streptomyces ossamyceticus</name>
    <dbReference type="NCBI Taxonomy" id="249581"/>
    <lineage>
        <taxon>Bacteria</taxon>
        <taxon>Bacillati</taxon>
        <taxon>Actinomycetota</taxon>
        <taxon>Actinomycetes</taxon>
        <taxon>Kitasatosporales</taxon>
        <taxon>Streptomycetaceae</taxon>
        <taxon>Streptomyces</taxon>
    </lineage>
</organism>
<reference evidence="1 2" key="1">
    <citation type="submission" date="2024-06" db="EMBL/GenBank/DDBJ databases">
        <title>The Natural Products Discovery Center: Release of the First 8490 Sequenced Strains for Exploring Actinobacteria Biosynthetic Diversity.</title>
        <authorList>
            <person name="Kalkreuter E."/>
            <person name="Kautsar S.A."/>
            <person name="Yang D."/>
            <person name="Bader C.D."/>
            <person name="Teijaro C.N."/>
            <person name="Fluegel L."/>
            <person name="Davis C.M."/>
            <person name="Simpson J.R."/>
            <person name="Lauterbach L."/>
            <person name="Steele A.D."/>
            <person name="Gui C."/>
            <person name="Meng S."/>
            <person name="Li G."/>
            <person name="Viehrig K."/>
            <person name="Ye F."/>
            <person name="Su P."/>
            <person name="Kiefer A.F."/>
            <person name="Nichols A."/>
            <person name="Cepeda A.J."/>
            <person name="Yan W."/>
            <person name="Fan B."/>
            <person name="Jiang Y."/>
            <person name="Adhikari A."/>
            <person name="Zheng C.-J."/>
            <person name="Schuster L."/>
            <person name="Cowan T.M."/>
            <person name="Smanski M.J."/>
            <person name="Chevrette M.G."/>
            <person name="De Carvalho L.P.S."/>
            <person name="Shen B."/>
        </authorList>
    </citation>
    <scope>NUCLEOTIDE SEQUENCE [LARGE SCALE GENOMIC DNA]</scope>
    <source>
        <strain evidence="1 2">NPDC006434</strain>
    </source>
</reference>
<dbReference type="Proteomes" id="UP001550210">
    <property type="component" value="Unassembled WGS sequence"/>
</dbReference>
<gene>
    <name evidence="1" type="ORF">ABZZ21_31030</name>
</gene>
<accession>A0ABV2V8B4</accession>